<dbReference type="PANTHER" id="PTHR30589">
    <property type="entry name" value="PROLIPOPROTEIN DIACYLGLYCERYL TRANSFERASE"/>
    <property type="match status" value="1"/>
</dbReference>
<gene>
    <name evidence="8" type="ORF">UV68_C0072G0006</name>
</gene>
<accession>A0A0G1D063</accession>
<dbReference type="InterPro" id="IPR001640">
    <property type="entry name" value="Lgt"/>
</dbReference>
<evidence type="ECO:0000313" key="9">
    <source>
        <dbReference type="Proteomes" id="UP000033980"/>
    </source>
</evidence>
<sequence>MNEAVLNLNNLLIYSFGLLTAISFLWGSFVFYKKAQEAHFEDFQILDAIVMSAFWAFIVGRISFVILNLSVFWNHFPRILLLTNYPGIDRWGAILGIGFGVYLSLRRIKAKLFDWLDLVSLGVLSGGTVFIAGLSLLTKNPLILVLALIYLLIYILFWSIEDKYRTFEWYRGKRTSARSGLISGFSISFLGIAYCLEKLILKRIIAVELLWGLLLFVLGFVLVYIRSGRTVAEDIKIILKHGRN</sequence>
<dbReference type="GO" id="GO:0005886">
    <property type="term" value="C:plasma membrane"/>
    <property type="evidence" value="ECO:0007669"/>
    <property type="project" value="InterPro"/>
</dbReference>
<proteinExistence type="inferred from homology"/>
<name>A0A0G1D063_9BACT</name>
<comment type="caution">
    <text evidence="8">The sequence shown here is derived from an EMBL/GenBank/DDBJ whole genome shotgun (WGS) entry which is preliminary data.</text>
</comment>
<evidence type="ECO:0000256" key="1">
    <source>
        <dbReference type="ARBA" id="ARBA00007150"/>
    </source>
</evidence>
<dbReference type="Proteomes" id="UP000033980">
    <property type="component" value="Unassembled WGS sequence"/>
</dbReference>
<evidence type="ECO:0000256" key="4">
    <source>
        <dbReference type="ARBA" id="ARBA00022692"/>
    </source>
</evidence>
<dbReference type="Pfam" id="PF01790">
    <property type="entry name" value="LGT"/>
    <property type="match status" value="1"/>
</dbReference>
<keyword evidence="5 7" id="KW-1133">Transmembrane helix</keyword>
<dbReference type="GO" id="GO:0008961">
    <property type="term" value="F:phosphatidylglycerol-prolipoprotein diacylglyceryl transferase activity"/>
    <property type="evidence" value="ECO:0007669"/>
    <property type="project" value="InterPro"/>
</dbReference>
<keyword evidence="3" id="KW-0808">Transferase</keyword>
<evidence type="ECO:0000256" key="6">
    <source>
        <dbReference type="ARBA" id="ARBA00023136"/>
    </source>
</evidence>
<dbReference type="PANTHER" id="PTHR30589:SF0">
    <property type="entry name" value="PHOSPHATIDYLGLYCEROL--PROLIPOPROTEIN DIACYLGLYCERYL TRANSFERASE"/>
    <property type="match status" value="1"/>
</dbReference>
<evidence type="ECO:0008006" key="10">
    <source>
        <dbReference type="Google" id="ProtNLM"/>
    </source>
</evidence>
<feature type="transmembrane region" description="Helical" evidence="7">
    <location>
        <begin position="142"/>
        <end position="160"/>
    </location>
</feature>
<keyword evidence="4 7" id="KW-0812">Transmembrane</keyword>
<dbReference type="GO" id="GO:0042158">
    <property type="term" value="P:lipoprotein biosynthetic process"/>
    <property type="evidence" value="ECO:0007669"/>
    <property type="project" value="InterPro"/>
</dbReference>
<organism evidence="8 9">
    <name type="scientific">Candidatus Collierbacteria bacterium GW2011_GWC2_43_12</name>
    <dbReference type="NCBI Taxonomy" id="1618390"/>
    <lineage>
        <taxon>Bacteria</taxon>
        <taxon>Candidatus Collieribacteriota</taxon>
    </lineage>
</organism>
<feature type="transmembrane region" description="Helical" evidence="7">
    <location>
        <begin position="88"/>
        <end position="105"/>
    </location>
</feature>
<comment type="similarity">
    <text evidence="1">Belongs to the Lgt family.</text>
</comment>
<dbReference type="EMBL" id="LCFK01000072">
    <property type="protein sequence ID" value="KKS91340.1"/>
    <property type="molecule type" value="Genomic_DNA"/>
</dbReference>
<evidence type="ECO:0000256" key="7">
    <source>
        <dbReference type="SAM" id="Phobius"/>
    </source>
</evidence>
<feature type="transmembrane region" description="Helical" evidence="7">
    <location>
        <begin position="206"/>
        <end position="225"/>
    </location>
</feature>
<protein>
    <recommendedName>
        <fullName evidence="10">Prolipoprotein diacylglyceryl transferase</fullName>
    </recommendedName>
</protein>
<feature type="transmembrane region" description="Helical" evidence="7">
    <location>
        <begin position="12"/>
        <end position="32"/>
    </location>
</feature>
<evidence type="ECO:0000256" key="5">
    <source>
        <dbReference type="ARBA" id="ARBA00022989"/>
    </source>
</evidence>
<feature type="transmembrane region" description="Helical" evidence="7">
    <location>
        <begin position="181"/>
        <end position="200"/>
    </location>
</feature>
<keyword evidence="6 7" id="KW-0472">Membrane</keyword>
<dbReference type="AlphaFoldDB" id="A0A0G1D063"/>
<reference evidence="8 9" key="1">
    <citation type="journal article" date="2015" name="Nature">
        <title>rRNA introns, odd ribosomes, and small enigmatic genomes across a large radiation of phyla.</title>
        <authorList>
            <person name="Brown C.T."/>
            <person name="Hug L.A."/>
            <person name="Thomas B.C."/>
            <person name="Sharon I."/>
            <person name="Castelle C.J."/>
            <person name="Singh A."/>
            <person name="Wilkins M.J."/>
            <person name="Williams K.H."/>
            <person name="Banfield J.F."/>
        </authorList>
    </citation>
    <scope>NUCLEOTIDE SEQUENCE [LARGE SCALE GENOMIC DNA]</scope>
</reference>
<keyword evidence="2" id="KW-1003">Cell membrane</keyword>
<evidence type="ECO:0000256" key="2">
    <source>
        <dbReference type="ARBA" id="ARBA00022475"/>
    </source>
</evidence>
<feature type="transmembrane region" description="Helical" evidence="7">
    <location>
        <begin position="112"/>
        <end position="136"/>
    </location>
</feature>
<evidence type="ECO:0000313" key="8">
    <source>
        <dbReference type="EMBL" id="KKS91340.1"/>
    </source>
</evidence>
<feature type="transmembrane region" description="Helical" evidence="7">
    <location>
        <begin position="53"/>
        <end position="76"/>
    </location>
</feature>
<evidence type="ECO:0000256" key="3">
    <source>
        <dbReference type="ARBA" id="ARBA00022679"/>
    </source>
</evidence>